<feature type="region of interest" description="Disordered" evidence="1">
    <location>
        <begin position="1"/>
        <end position="89"/>
    </location>
</feature>
<dbReference type="EMBL" id="CABITT030000008">
    <property type="protein sequence ID" value="VVB16284.1"/>
    <property type="molecule type" value="Genomic_DNA"/>
</dbReference>
<organism evidence="2 3">
    <name type="scientific">Arabis nemorensis</name>
    <dbReference type="NCBI Taxonomy" id="586526"/>
    <lineage>
        <taxon>Eukaryota</taxon>
        <taxon>Viridiplantae</taxon>
        <taxon>Streptophyta</taxon>
        <taxon>Embryophyta</taxon>
        <taxon>Tracheophyta</taxon>
        <taxon>Spermatophyta</taxon>
        <taxon>Magnoliopsida</taxon>
        <taxon>eudicotyledons</taxon>
        <taxon>Gunneridae</taxon>
        <taxon>Pentapetalae</taxon>
        <taxon>rosids</taxon>
        <taxon>malvids</taxon>
        <taxon>Brassicales</taxon>
        <taxon>Brassicaceae</taxon>
        <taxon>Arabideae</taxon>
        <taxon>Arabis</taxon>
    </lineage>
</organism>
<keyword evidence="3" id="KW-1185">Reference proteome</keyword>
<evidence type="ECO:0000256" key="1">
    <source>
        <dbReference type="SAM" id="MobiDB-lite"/>
    </source>
</evidence>
<evidence type="ECO:0000313" key="2">
    <source>
        <dbReference type="EMBL" id="VVB16284.1"/>
    </source>
</evidence>
<reference evidence="2" key="1">
    <citation type="submission" date="2019-07" db="EMBL/GenBank/DDBJ databases">
        <authorList>
            <person name="Dittberner H."/>
        </authorList>
    </citation>
    <scope>NUCLEOTIDE SEQUENCE [LARGE SCALE GENOMIC DNA]</scope>
</reference>
<evidence type="ECO:0000313" key="3">
    <source>
        <dbReference type="Proteomes" id="UP000489600"/>
    </source>
</evidence>
<comment type="caution">
    <text evidence="2">The sequence shown here is derived from an EMBL/GenBank/DDBJ whole genome shotgun (WGS) entry which is preliminary data.</text>
</comment>
<accession>A0A565CRX1</accession>
<feature type="region of interest" description="Disordered" evidence="1">
    <location>
        <begin position="189"/>
        <end position="213"/>
    </location>
</feature>
<dbReference type="AlphaFoldDB" id="A0A565CRX1"/>
<gene>
    <name evidence="2" type="ORF">ANE_LOCUS26728</name>
</gene>
<feature type="compositionally biased region" description="Basic residues" evidence="1">
    <location>
        <begin position="54"/>
        <end position="68"/>
    </location>
</feature>
<dbReference type="Proteomes" id="UP000489600">
    <property type="component" value="Unassembled WGS sequence"/>
</dbReference>
<protein>
    <submittedName>
        <fullName evidence="2">Uncharacterized protein</fullName>
    </submittedName>
</protein>
<feature type="compositionally biased region" description="Polar residues" evidence="1">
    <location>
        <begin position="42"/>
        <end position="53"/>
    </location>
</feature>
<sequence>MHQLISSLHEKSVATTSSKRSGDTDKVDGPVLKKPNIKASMRNESTPASSNKVKNTRPRRRPTYRPQKKLVDLTSLANPPGSPSRRDHATVESAMTDVNDSGSDEPPAFILRYSENRKRVLERDRKYPEIKACGWKPHCDCFATVKSAEKFAYLKDSTKKSLLSDLDNLATLLRDIRLKVSGGEYDAGISNVEPEAQNKHEETEEVAGDGATF</sequence>
<proteinExistence type="predicted"/>
<name>A0A565CRX1_9BRAS</name>